<name>A0A813IZC1_POLGL</name>
<dbReference type="AlphaFoldDB" id="A0A813IZC1"/>
<evidence type="ECO:0000313" key="3">
    <source>
        <dbReference type="EMBL" id="CAE8659408.1"/>
    </source>
</evidence>
<dbReference type="Proteomes" id="UP000626109">
    <property type="component" value="Unassembled WGS sequence"/>
</dbReference>
<evidence type="ECO:0000256" key="1">
    <source>
        <dbReference type="SAM" id="MobiDB-lite"/>
    </source>
</evidence>
<keyword evidence="2" id="KW-0812">Transmembrane</keyword>
<keyword evidence="2" id="KW-0472">Membrane</keyword>
<organism evidence="3 4">
    <name type="scientific">Polarella glacialis</name>
    <name type="common">Dinoflagellate</name>
    <dbReference type="NCBI Taxonomy" id="89957"/>
    <lineage>
        <taxon>Eukaryota</taxon>
        <taxon>Sar</taxon>
        <taxon>Alveolata</taxon>
        <taxon>Dinophyceae</taxon>
        <taxon>Suessiales</taxon>
        <taxon>Suessiaceae</taxon>
        <taxon>Polarella</taxon>
    </lineage>
</organism>
<feature type="region of interest" description="Disordered" evidence="1">
    <location>
        <begin position="61"/>
        <end position="93"/>
    </location>
</feature>
<feature type="transmembrane region" description="Helical" evidence="2">
    <location>
        <begin position="36"/>
        <end position="55"/>
    </location>
</feature>
<evidence type="ECO:0000256" key="2">
    <source>
        <dbReference type="SAM" id="Phobius"/>
    </source>
</evidence>
<evidence type="ECO:0000313" key="4">
    <source>
        <dbReference type="Proteomes" id="UP000626109"/>
    </source>
</evidence>
<feature type="compositionally biased region" description="Low complexity" evidence="1">
    <location>
        <begin position="69"/>
        <end position="81"/>
    </location>
</feature>
<feature type="non-terminal residue" evidence="3">
    <location>
        <position position="130"/>
    </location>
</feature>
<dbReference type="EMBL" id="CAJNNW010016577">
    <property type="protein sequence ID" value="CAE8659408.1"/>
    <property type="molecule type" value="Genomic_DNA"/>
</dbReference>
<protein>
    <submittedName>
        <fullName evidence="3">Uncharacterized protein</fullName>
    </submittedName>
</protein>
<proteinExistence type="predicted"/>
<comment type="caution">
    <text evidence="3">The sequence shown here is derived from an EMBL/GenBank/DDBJ whole genome shotgun (WGS) entry which is preliminary data.</text>
</comment>
<reference evidence="3" key="1">
    <citation type="submission" date="2021-02" db="EMBL/GenBank/DDBJ databases">
        <authorList>
            <person name="Dougan E. K."/>
            <person name="Rhodes N."/>
            <person name="Thang M."/>
            <person name="Chan C."/>
        </authorList>
    </citation>
    <scope>NUCLEOTIDE SEQUENCE</scope>
</reference>
<sequence>MLHWKTVIRGWEIDGLRNPKSILPKSVFLGYRRNHIVYSLVWHLIVCSVVSLVWGDYQPMHLEPMTPTNTNNKKNNGNNNHNDNKQQKQRAAAMLATPTTQNITTTAAAATTTATTTTKELQVLRNVSSR</sequence>
<accession>A0A813IZC1</accession>
<gene>
    <name evidence="3" type="ORF">PGLA2088_LOCUS13757</name>
</gene>
<keyword evidence="2" id="KW-1133">Transmembrane helix</keyword>